<dbReference type="SMART" id="SM00028">
    <property type="entry name" value="TPR"/>
    <property type="match status" value="8"/>
</dbReference>
<keyword evidence="1 9" id="KW-0132">Cell division</keyword>
<reference evidence="10" key="1">
    <citation type="journal article" date="2016" name="Nature">
        <title>The genome of the seagrass Zostera marina reveals angiosperm adaptation to the sea.</title>
        <authorList>
            <person name="Olsen J.L."/>
            <person name="Rouze P."/>
            <person name="Verhelst B."/>
            <person name="Lin Y.-C."/>
            <person name="Bayer T."/>
            <person name="Collen J."/>
            <person name="Dattolo E."/>
            <person name="De Paoli E."/>
            <person name="Dittami S."/>
            <person name="Maumus F."/>
            <person name="Michel G."/>
            <person name="Kersting A."/>
            <person name="Lauritano C."/>
            <person name="Lohaus R."/>
            <person name="Toepel M."/>
            <person name="Tonon T."/>
            <person name="Vanneste K."/>
            <person name="Amirebrahimi M."/>
            <person name="Brakel J."/>
            <person name="Bostroem C."/>
            <person name="Chovatia M."/>
            <person name="Grimwood J."/>
            <person name="Jenkins J.W."/>
            <person name="Jueterbock A."/>
            <person name="Mraz A."/>
            <person name="Stam W.T."/>
            <person name="Tice H."/>
            <person name="Bornberg-Bauer E."/>
            <person name="Green P.J."/>
            <person name="Pearson G.A."/>
            <person name="Procaccini G."/>
            <person name="Duarte C.M."/>
            <person name="Schmutz J."/>
            <person name="Reusch T.B.H."/>
            <person name="Van de Peer Y."/>
        </authorList>
    </citation>
    <scope>NUCLEOTIDE SEQUENCE [LARGE SCALE GENOMIC DNA]</scope>
    <source>
        <strain evidence="10">cv. Finnish</strain>
    </source>
</reference>
<dbReference type="InterPro" id="IPR007192">
    <property type="entry name" value="APC8"/>
</dbReference>
<dbReference type="OrthoDB" id="10262026at2759"/>
<dbReference type="Proteomes" id="UP000036987">
    <property type="component" value="Unassembled WGS sequence"/>
</dbReference>
<evidence type="ECO:0000313" key="10">
    <source>
        <dbReference type="Proteomes" id="UP000036987"/>
    </source>
</evidence>
<dbReference type="SUPFAM" id="SSF48452">
    <property type="entry name" value="TPR-like"/>
    <property type="match status" value="2"/>
</dbReference>
<evidence type="ECO:0000256" key="6">
    <source>
        <dbReference type="ARBA" id="ARBA00023306"/>
    </source>
</evidence>
<proteinExistence type="predicted"/>
<keyword evidence="2" id="KW-0677">Repeat</keyword>
<accession>A0A0K9PTE6</accession>
<dbReference type="Pfam" id="PF04049">
    <property type="entry name" value="ANAPC8"/>
    <property type="match status" value="1"/>
</dbReference>
<evidence type="ECO:0000256" key="2">
    <source>
        <dbReference type="ARBA" id="ARBA00022737"/>
    </source>
</evidence>
<dbReference type="InterPro" id="IPR011990">
    <property type="entry name" value="TPR-like_helical_dom_sf"/>
</dbReference>
<feature type="repeat" description="TPR" evidence="7">
    <location>
        <begin position="316"/>
        <end position="349"/>
    </location>
</feature>
<evidence type="ECO:0000313" key="9">
    <source>
        <dbReference type="EMBL" id="KMZ71515.1"/>
    </source>
</evidence>
<evidence type="ECO:0000256" key="5">
    <source>
        <dbReference type="ARBA" id="ARBA00022803"/>
    </source>
</evidence>
<dbReference type="PANTHER" id="PTHR12558">
    <property type="entry name" value="CELL DIVISION CYCLE 16,23,27"/>
    <property type="match status" value="1"/>
</dbReference>
<feature type="repeat" description="TPR" evidence="7">
    <location>
        <begin position="418"/>
        <end position="451"/>
    </location>
</feature>
<keyword evidence="4" id="KW-0833">Ubl conjugation pathway</keyword>
<name>A0A0K9PTE6_ZOSMR</name>
<dbReference type="AlphaFoldDB" id="A0A0K9PTE6"/>
<dbReference type="PROSITE" id="PS50005">
    <property type="entry name" value="TPR"/>
    <property type="match status" value="2"/>
</dbReference>
<comment type="caution">
    <text evidence="9">The sequence shown here is derived from an EMBL/GenBank/DDBJ whole genome shotgun (WGS) entry which is preliminary data.</text>
</comment>
<organism evidence="9 10">
    <name type="scientific">Zostera marina</name>
    <name type="common">Eelgrass</name>
    <dbReference type="NCBI Taxonomy" id="29655"/>
    <lineage>
        <taxon>Eukaryota</taxon>
        <taxon>Viridiplantae</taxon>
        <taxon>Streptophyta</taxon>
        <taxon>Embryophyta</taxon>
        <taxon>Tracheophyta</taxon>
        <taxon>Spermatophyta</taxon>
        <taxon>Magnoliopsida</taxon>
        <taxon>Liliopsida</taxon>
        <taxon>Zosteraceae</taxon>
        <taxon>Zostera</taxon>
    </lineage>
</organism>
<dbReference type="GO" id="GO:0051301">
    <property type="term" value="P:cell division"/>
    <property type="evidence" value="ECO:0000318"/>
    <property type="project" value="GO_Central"/>
</dbReference>
<evidence type="ECO:0000259" key="8">
    <source>
        <dbReference type="Pfam" id="PF04049"/>
    </source>
</evidence>
<protein>
    <submittedName>
        <fullName evidence="9">Anaphase promoting complex subunit 8/cell division cycle protein23-like protein</fullName>
    </submittedName>
</protein>
<dbReference type="STRING" id="29655.A0A0K9PTE6"/>
<dbReference type="Gene3D" id="1.25.40.10">
    <property type="entry name" value="Tetratricopeptide repeat domain"/>
    <property type="match status" value="2"/>
</dbReference>
<dbReference type="GO" id="GO:0005680">
    <property type="term" value="C:anaphase-promoting complex"/>
    <property type="evidence" value="ECO:0000318"/>
    <property type="project" value="GO_Central"/>
</dbReference>
<keyword evidence="5 7" id="KW-0802">TPR repeat</keyword>
<dbReference type="Pfam" id="PF13181">
    <property type="entry name" value="TPR_8"/>
    <property type="match status" value="2"/>
</dbReference>
<keyword evidence="3" id="KW-0498">Mitosis</keyword>
<keyword evidence="10" id="KW-1185">Reference proteome</keyword>
<evidence type="ECO:0000256" key="3">
    <source>
        <dbReference type="ARBA" id="ARBA00022776"/>
    </source>
</evidence>
<evidence type="ECO:0000256" key="1">
    <source>
        <dbReference type="ARBA" id="ARBA00022618"/>
    </source>
</evidence>
<dbReference type="Pfam" id="PF13414">
    <property type="entry name" value="TPR_11"/>
    <property type="match status" value="1"/>
</dbReference>
<sequence length="620" mass="71162">MDLSTGKDSVSGRGGGNVDPSVSSLIYSKELRSAVRKLQDRGLCSASKWAAELLVAIDTENNQQYRYSSNRILPRTTPSSSSSTHRSFNASVFLHRNLRSSSSAIDSSSSSPSLPTAATPIAGVSYVPTTDTDDEDFNDFYLLAKCYFDNKEYKRAAYALRHHTDNRSIFLKCYSAYLAGEKRKEEEMIELKGPWGKSDIMNSELISLERDLSVLRRNGGIDSFGLYLFGIVLKDKGCESLARTVLTESVNSYPWNWSAWTELQTLCTTLDILKSLNLKNHLMKDFFMASAYQELKMYNEGLAKYDYLLGIFKFSDYIHAQMGTILYSIREFEEAERIFQELVKVDPFRVDFMDIYSNLLYAKESFTALSFLAHQVFLTDKYRPESCCIIANYYSLKGLHEKSVFYFRRALRLNRKYLSAWTLMGHEYVEMKNTPAAIDAYRRAVEINPRDYRAWYGLGQTYEMMNMPFYGLYYFQKSAYLQPTDARLWVAMAHCYESPALSMFDEAIKCYNKAVSNNDREGIALHRLAKLHHSLGNTEMAVFYYKKDLEKMDAEERQGQSMVEALMFLAKHCKAEQKFDEAQMYCNRLLNFSGPERETAKNLLKGLKTSPNSTFVPFHG</sequence>
<evidence type="ECO:0000256" key="4">
    <source>
        <dbReference type="ARBA" id="ARBA00022786"/>
    </source>
</evidence>
<dbReference type="EMBL" id="LFYR01000671">
    <property type="protein sequence ID" value="KMZ71515.1"/>
    <property type="molecule type" value="Genomic_DNA"/>
</dbReference>
<dbReference type="GO" id="GO:0031145">
    <property type="term" value="P:anaphase-promoting complex-dependent catabolic process"/>
    <property type="evidence" value="ECO:0000318"/>
    <property type="project" value="GO_Central"/>
</dbReference>
<dbReference type="OMA" id="ERCLYHS"/>
<feature type="domain" description="Cdc23" evidence="8">
    <location>
        <begin position="29"/>
        <end position="321"/>
    </location>
</feature>
<evidence type="ECO:0000256" key="7">
    <source>
        <dbReference type="PROSITE-ProRule" id="PRU00339"/>
    </source>
</evidence>
<gene>
    <name evidence="9" type="ORF">ZOSMA_17G00700</name>
</gene>
<dbReference type="PANTHER" id="PTHR12558:SF10">
    <property type="entry name" value="CELL DIVISION CYCLE PROTEIN 23 HOMOLOG"/>
    <property type="match status" value="1"/>
</dbReference>
<dbReference type="InterPro" id="IPR019734">
    <property type="entry name" value="TPR_rpt"/>
</dbReference>
<dbReference type="GO" id="GO:0045842">
    <property type="term" value="P:positive regulation of mitotic metaphase/anaphase transition"/>
    <property type="evidence" value="ECO:0000318"/>
    <property type="project" value="GO_Central"/>
</dbReference>
<keyword evidence="6" id="KW-0131">Cell cycle</keyword>
<dbReference type="GO" id="GO:0016567">
    <property type="term" value="P:protein ubiquitination"/>
    <property type="evidence" value="ECO:0000318"/>
    <property type="project" value="GO_Central"/>
</dbReference>